<dbReference type="EMBL" id="CP060007">
    <property type="protein sequence ID" value="QNA44157.1"/>
    <property type="molecule type" value="Genomic_DNA"/>
</dbReference>
<dbReference type="Proteomes" id="UP000515344">
    <property type="component" value="Chromosome"/>
</dbReference>
<keyword evidence="2" id="KW-1185">Reference proteome</keyword>
<evidence type="ECO:0000313" key="2">
    <source>
        <dbReference type="Proteomes" id="UP000515344"/>
    </source>
</evidence>
<dbReference type="KEGG" id="lacs:H4075_19115"/>
<protein>
    <recommendedName>
        <fullName evidence="3">Cytochrome c domain-containing protein</fullName>
    </recommendedName>
</protein>
<evidence type="ECO:0008006" key="3">
    <source>
        <dbReference type="Google" id="ProtNLM"/>
    </source>
</evidence>
<proteinExistence type="predicted"/>
<evidence type="ECO:0000313" key="1">
    <source>
        <dbReference type="EMBL" id="QNA44157.1"/>
    </source>
</evidence>
<dbReference type="PROSITE" id="PS51257">
    <property type="entry name" value="PROKAR_LIPOPROTEIN"/>
    <property type="match status" value="1"/>
</dbReference>
<name>A0A7G5XFA4_9BACT</name>
<organism evidence="1 2">
    <name type="scientific">Lacibacter sediminis</name>
    <dbReference type="NCBI Taxonomy" id="2760713"/>
    <lineage>
        <taxon>Bacteria</taxon>
        <taxon>Pseudomonadati</taxon>
        <taxon>Bacteroidota</taxon>
        <taxon>Chitinophagia</taxon>
        <taxon>Chitinophagales</taxon>
        <taxon>Chitinophagaceae</taxon>
        <taxon>Lacibacter</taxon>
    </lineage>
</organism>
<sequence>MKWLVSCTMLIAVCFVSSCKKSGGTDNGGGGNGGGGTTYTPNCTSAAIQFSANVLPIIQASCTVSGCHNAPSATVPFALNTYAEINQVKTQIRAAVLSGSMPKSGTLTAAQKNSIICWIDAGAANN</sequence>
<dbReference type="AlphaFoldDB" id="A0A7G5XFA4"/>
<reference evidence="2" key="1">
    <citation type="submission" date="2020-08" db="EMBL/GenBank/DDBJ databases">
        <title>Lacibacter sp. S13-6-6 genome sequencing.</title>
        <authorList>
            <person name="Jin L."/>
        </authorList>
    </citation>
    <scope>NUCLEOTIDE SEQUENCE [LARGE SCALE GENOMIC DNA]</scope>
    <source>
        <strain evidence="2">S13-6-6</strain>
    </source>
</reference>
<dbReference type="RefSeq" id="WP_182802419.1">
    <property type="nucleotide sequence ID" value="NZ_CP060007.1"/>
</dbReference>
<gene>
    <name evidence="1" type="ORF">H4075_19115</name>
</gene>
<accession>A0A7G5XFA4</accession>